<dbReference type="AlphaFoldDB" id="A0A8H3EDL0"/>
<feature type="transmembrane region" description="Helical" evidence="1">
    <location>
        <begin position="308"/>
        <end position="336"/>
    </location>
</feature>
<evidence type="ECO:0000313" key="2">
    <source>
        <dbReference type="EMBL" id="CAF9904876.1"/>
    </source>
</evidence>
<feature type="transmembrane region" description="Helical" evidence="1">
    <location>
        <begin position="228"/>
        <end position="250"/>
    </location>
</feature>
<gene>
    <name evidence="2" type="ORF">IMSHALPRED_000199</name>
</gene>
<keyword evidence="3" id="KW-1185">Reference proteome</keyword>
<protein>
    <submittedName>
        <fullName evidence="2">Uncharacterized protein</fullName>
    </submittedName>
</protein>
<dbReference type="OrthoDB" id="5351891at2759"/>
<accession>A0A8H3EDL0</accession>
<sequence length="426" mass="47123">MQELRRRQFVEECAIYNYKLLVLLHIQSSDMNNVSFIDMCPLDLNAKVSPYFNITWAQAVEHPVQQFQGPSYLRADVGGALLPWVYTFVVLLLHIPVVVIRVVRWQTVQVWCLVATLFTITITMQAYVSTAFREQEILTWTPLLLVIDAGSMAQVLCLVVEEFSLLTRLGHAFVTRVYASPLKTDDEAKEPDESNHEAVEIDAVTTARDHSVSSKHEELPPLFTSKPLYIAIVALLLLTTVLILQTLGLAHATKSVNSASPSVSWCSPYFQPFAVAVLDGNCNVFAVNKAFMKGIGCIVIPGKQQSVWLWATVAGTGVAMILELIDVTVLATVNSGARWRGVKMRRPWCTMIAGLVVLALILMFGVVYSTSLPAGIAEDVWVVTAVADVYVYQRVLGTAGLRGAMLVWNDGVFGAWGHTYYGSWHS</sequence>
<evidence type="ECO:0000256" key="1">
    <source>
        <dbReference type="SAM" id="Phobius"/>
    </source>
</evidence>
<feature type="transmembrane region" description="Helical" evidence="1">
    <location>
        <begin position="110"/>
        <end position="128"/>
    </location>
</feature>
<dbReference type="EMBL" id="CAJPDT010000001">
    <property type="protein sequence ID" value="CAF9904876.1"/>
    <property type="molecule type" value="Genomic_DNA"/>
</dbReference>
<proteinExistence type="predicted"/>
<comment type="caution">
    <text evidence="2">The sequence shown here is derived from an EMBL/GenBank/DDBJ whole genome shotgun (WGS) entry which is preliminary data.</text>
</comment>
<keyword evidence="1" id="KW-0812">Transmembrane</keyword>
<feature type="transmembrane region" description="Helical" evidence="1">
    <location>
        <begin position="140"/>
        <end position="160"/>
    </location>
</feature>
<keyword evidence="1" id="KW-0472">Membrane</keyword>
<dbReference type="Proteomes" id="UP000664534">
    <property type="component" value="Unassembled WGS sequence"/>
</dbReference>
<feature type="transmembrane region" description="Helical" evidence="1">
    <location>
        <begin position="348"/>
        <end position="368"/>
    </location>
</feature>
<organism evidence="2 3">
    <name type="scientific">Imshaugia aleurites</name>
    <dbReference type="NCBI Taxonomy" id="172621"/>
    <lineage>
        <taxon>Eukaryota</taxon>
        <taxon>Fungi</taxon>
        <taxon>Dikarya</taxon>
        <taxon>Ascomycota</taxon>
        <taxon>Pezizomycotina</taxon>
        <taxon>Lecanoromycetes</taxon>
        <taxon>OSLEUM clade</taxon>
        <taxon>Lecanoromycetidae</taxon>
        <taxon>Lecanorales</taxon>
        <taxon>Lecanorineae</taxon>
        <taxon>Parmeliaceae</taxon>
        <taxon>Imshaugia</taxon>
    </lineage>
</organism>
<reference evidence="2" key="1">
    <citation type="submission" date="2021-03" db="EMBL/GenBank/DDBJ databases">
        <authorList>
            <person name="Tagirdzhanova G."/>
        </authorList>
    </citation>
    <scope>NUCLEOTIDE SEQUENCE</scope>
</reference>
<name>A0A8H3EDL0_9LECA</name>
<evidence type="ECO:0000313" key="3">
    <source>
        <dbReference type="Proteomes" id="UP000664534"/>
    </source>
</evidence>
<feature type="transmembrane region" description="Helical" evidence="1">
    <location>
        <begin position="81"/>
        <end position="103"/>
    </location>
</feature>
<keyword evidence="1" id="KW-1133">Transmembrane helix</keyword>